<evidence type="ECO:0000256" key="1">
    <source>
        <dbReference type="SAM" id="SignalP"/>
    </source>
</evidence>
<reference evidence="2 3" key="1">
    <citation type="submission" date="2016-10" db="EMBL/GenBank/DDBJ databases">
        <authorList>
            <person name="de Groot N.N."/>
        </authorList>
    </citation>
    <scope>NUCLEOTIDE SEQUENCE [LARGE SCALE GENOMIC DNA]</scope>
    <source>
        <strain evidence="2 3">R-24608</strain>
    </source>
</reference>
<accession>A0A1I7KNZ4</accession>
<dbReference type="Proteomes" id="UP000183656">
    <property type="component" value="Unassembled WGS sequence"/>
</dbReference>
<feature type="chain" id="PRO_5010308014" description="Lipoprotein" evidence="1">
    <location>
        <begin position="20"/>
        <end position="148"/>
    </location>
</feature>
<dbReference type="RefSeq" id="WP_054257972.1">
    <property type="nucleotide sequence ID" value="NZ_CYIG01000070.1"/>
</dbReference>
<dbReference type="AlphaFoldDB" id="A0A1I7KNZ4"/>
<organism evidence="2 3">
    <name type="scientific">Paenacidovorax caeni</name>
    <dbReference type="NCBI Taxonomy" id="343013"/>
    <lineage>
        <taxon>Bacteria</taxon>
        <taxon>Pseudomonadati</taxon>
        <taxon>Pseudomonadota</taxon>
        <taxon>Betaproteobacteria</taxon>
        <taxon>Burkholderiales</taxon>
        <taxon>Comamonadaceae</taxon>
        <taxon>Paenacidovorax</taxon>
    </lineage>
</organism>
<feature type="signal peptide" evidence="1">
    <location>
        <begin position="1"/>
        <end position="19"/>
    </location>
</feature>
<protein>
    <recommendedName>
        <fullName evidence="4">Lipoprotein</fullName>
    </recommendedName>
</protein>
<evidence type="ECO:0000313" key="3">
    <source>
        <dbReference type="Proteomes" id="UP000183656"/>
    </source>
</evidence>
<dbReference type="PROSITE" id="PS51257">
    <property type="entry name" value="PROKAR_LIPOPROTEIN"/>
    <property type="match status" value="1"/>
</dbReference>
<proteinExistence type="predicted"/>
<keyword evidence="3" id="KW-1185">Reference proteome</keyword>
<evidence type="ECO:0000313" key="2">
    <source>
        <dbReference type="EMBL" id="SFU99163.1"/>
    </source>
</evidence>
<dbReference type="OrthoDB" id="8706533at2"/>
<gene>
    <name evidence="2" type="ORF">SAMN04489707_10624</name>
</gene>
<keyword evidence="1" id="KW-0732">Signal</keyword>
<name>A0A1I7KNZ4_9BURK</name>
<dbReference type="EMBL" id="FPBX01000062">
    <property type="protein sequence ID" value="SFU99163.1"/>
    <property type="molecule type" value="Genomic_DNA"/>
</dbReference>
<dbReference type="STRING" id="343013.SAMN04489707_10624"/>
<sequence>MKFRLFLILLSVFGLSACATYKENWIPPTTPNGSMCVAQCNQSKQSCQFSKQQLQQRCESDYNRAMADYQSCKARNPQTSYCSSYRSKTEVINGQSVTRQECTATRYESPCKEPVKSCGNAGNDSQCESNYRSCFVSCGGVIDRYEVK</sequence>
<evidence type="ECO:0008006" key="4">
    <source>
        <dbReference type="Google" id="ProtNLM"/>
    </source>
</evidence>